<evidence type="ECO:0000313" key="4">
    <source>
        <dbReference type="EMBL" id="KAK1444834.1"/>
    </source>
</evidence>
<accession>A0AAD8PGC6</accession>
<dbReference type="PRINTS" id="PR00625">
    <property type="entry name" value="JDOMAIN"/>
</dbReference>
<dbReference type="SMART" id="SM00271">
    <property type="entry name" value="DnaJ"/>
    <property type="match status" value="1"/>
</dbReference>
<dbReference type="SUPFAM" id="SSF46565">
    <property type="entry name" value="Chaperone J-domain"/>
    <property type="match status" value="1"/>
</dbReference>
<sequence>MTEGEDKAADKDDVLSFFFSEIESIDKAKSDQDIMTFSAKELCIRLTSQSFASPYQVLQLKHDASEEEIKKRYRKLSLLIHPDKFKHEKAQDAFNVLLNAFNDIQQAESKEKYKKVYDEARKIVFKRYKAKPNSTMLDLIAEGILDSDLQQIENEIQKECEEMLRKQQERREYAEKCMRANMEYEKQMAAEQVELEKQQVHHQVEWDKTRDLRVTSWRDFQGKVSTKDFKLKTFKTVDPKREQRQDLESGKHGTIAESQTTRKEKRKKIVQQDTYKANWR</sequence>
<feature type="domain" description="J" evidence="3">
    <location>
        <begin position="53"/>
        <end position="121"/>
    </location>
</feature>
<protein>
    <recommendedName>
        <fullName evidence="3">J domain-containing protein</fullName>
    </recommendedName>
</protein>
<feature type="compositionally biased region" description="Polar residues" evidence="2">
    <location>
        <begin position="271"/>
        <end position="280"/>
    </location>
</feature>
<dbReference type="EMBL" id="JAVEPI010000001">
    <property type="protein sequence ID" value="KAK1444834.1"/>
    <property type="molecule type" value="Genomic_DNA"/>
</dbReference>
<dbReference type="AlphaFoldDB" id="A0AAD8PGC6"/>
<dbReference type="InterPro" id="IPR036869">
    <property type="entry name" value="J_dom_sf"/>
</dbReference>
<dbReference type="Proteomes" id="UP001230268">
    <property type="component" value="Unassembled WGS sequence"/>
</dbReference>
<feature type="compositionally biased region" description="Basic and acidic residues" evidence="2">
    <location>
        <begin position="239"/>
        <end position="251"/>
    </location>
</feature>
<dbReference type="PANTHER" id="PTHR46620">
    <property type="entry name" value="J DOMAIN-CONTAINING PROTEIN SPF31"/>
    <property type="match status" value="1"/>
</dbReference>
<dbReference type="Pfam" id="PF00226">
    <property type="entry name" value="DnaJ"/>
    <property type="match status" value="1"/>
</dbReference>
<evidence type="ECO:0000256" key="2">
    <source>
        <dbReference type="SAM" id="MobiDB-lite"/>
    </source>
</evidence>
<keyword evidence="1" id="KW-0175">Coiled coil</keyword>
<evidence type="ECO:0000313" key="5">
    <source>
        <dbReference type="Proteomes" id="UP001230268"/>
    </source>
</evidence>
<evidence type="ECO:0000259" key="3">
    <source>
        <dbReference type="PROSITE" id="PS50076"/>
    </source>
</evidence>
<feature type="coiled-coil region" evidence="1">
    <location>
        <begin position="149"/>
        <end position="201"/>
    </location>
</feature>
<comment type="caution">
    <text evidence="4">The sequence shown here is derived from an EMBL/GenBank/DDBJ whole genome shotgun (WGS) entry which is preliminary data.</text>
</comment>
<reference evidence="4" key="1">
    <citation type="submission" date="2023-08" db="EMBL/GenBank/DDBJ databases">
        <title>Draft sequence of the Babesia gibsoni genome.</title>
        <authorList>
            <person name="Yamagishi J.Y."/>
            <person name="Xuan X.X."/>
        </authorList>
    </citation>
    <scope>NUCLEOTIDE SEQUENCE</scope>
    <source>
        <strain evidence="4">Azabu</strain>
    </source>
</reference>
<name>A0AAD8PGC6_BABGI</name>
<dbReference type="Gene3D" id="1.10.287.110">
    <property type="entry name" value="DnaJ domain"/>
    <property type="match status" value="1"/>
</dbReference>
<feature type="region of interest" description="Disordered" evidence="2">
    <location>
        <begin position="239"/>
        <end position="280"/>
    </location>
</feature>
<gene>
    <name evidence="4" type="ORF">BgAZ_107400</name>
</gene>
<proteinExistence type="predicted"/>
<dbReference type="PANTHER" id="PTHR46620:SF1">
    <property type="entry name" value="J DOMAIN-CONTAINING PROTEIN SPF31"/>
    <property type="match status" value="1"/>
</dbReference>
<evidence type="ECO:0000256" key="1">
    <source>
        <dbReference type="SAM" id="Coils"/>
    </source>
</evidence>
<dbReference type="InterPro" id="IPR001623">
    <property type="entry name" value="DnaJ_domain"/>
</dbReference>
<organism evidence="4 5">
    <name type="scientific">Babesia gibsoni</name>
    <dbReference type="NCBI Taxonomy" id="33632"/>
    <lineage>
        <taxon>Eukaryota</taxon>
        <taxon>Sar</taxon>
        <taxon>Alveolata</taxon>
        <taxon>Apicomplexa</taxon>
        <taxon>Aconoidasida</taxon>
        <taxon>Piroplasmida</taxon>
        <taxon>Babesiidae</taxon>
        <taxon>Babesia</taxon>
    </lineage>
</organism>
<dbReference type="PROSITE" id="PS50076">
    <property type="entry name" value="DNAJ_2"/>
    <property type="match status" value="1"/>
</dbReference>
<keyword evidence="5" id="KW-1185">Reference proteome</keyword>
<dbReference type="CDD" id="cd06257">
    <property type="entry name" value="DnaJ"/>
    <property type="match status" value="1"/>
</dbReference>